<gene>
    <name evidence="1" type="ORF">MRATA1EN3_LOCUS18258</name>
</gene>
<evidence type="ECO:0000313" key="1">
    <source>
        <dbReference type="EMBL" id="CAI9707045.1"/>
    </source>
</evidence>
<accession>A0ACB0F231</accession>
<organism evidence="1 2">
    <name type="scientific">Rangifer tarandus platyrhynchus</name>
    <name type="common">Svalbard reindeer</name>
    <dbReference type="NCBI Taxonomy" id="3082113"/>
    <lineage>
        <taxon>Eukaryota</taxon>
        <taxon>Metazoa</taxon>
        <taxon>Chordata</taxon>
        <taxon>Craniata</taxon>
        <taxon>Vertebrata</taxon>
        <taxon>Euteleostomi</taxon>
        <taxon>Mammalia</taxon>
        <taxon>Eutheria</taxon>
        <taxon>Laurasiatheria</taxon>
        <taxon>Artiodactyla</taxon>
        <taxon>Ruminantia</taxon>
        <taxon>Pecora</taxon>
        <taxon>Cervidae</taxon>
        <taxon>Odocoileinae</taxon>
        <taxon>Rangifer</taxon>
    </lineage>
</organism>
<dbReference type="Proteomes" id="UP001162501">
    <property type="component" value="Chromosome 3"/>
</dbReference>
<protein>
    <submittedName>
        <fullName evidence="1">Uncharacterized protein</fullName>
    </submittedName>
</protein>
<dbReference type="EMBL" id="OX596087">
    <property type="protein sequence ID" value="CAI9707045.1"/>
    <property type="molecule type" value="Genomic_DNA"/>
</dbReference>
<proteinExistence type="predicted"/>
<reference evidence="1" key="1">
    <citation type="submission" date="2023-05" db="EMBL/GenBank/DDBJ databases">
        <authorList>
            <consortium name="ELIXIR-Norway"/>
        </authorList>
    </citation>
    <scope>NUCLEOTIDE SEQUENCE</scope>
</reference>
<name>A0ACB0F231_RANTA</name>
<sequence>MTGPSECPGLRSVQRSGSPCDCPCETQALRASGLPGTWTPQDPHTGACVCPPHRAQLSERPQCEAGWRGAGARPELQPGRGAGGTLRPGAAPGGEPGHQDLTPLCVCPGPAQALFLHLIWGPLAMNLPSGSLRHEWEKRLCGPLLPGTSQGCGQTPAPGLSPYLTSLLLPSRGSLTILSRYPYAFGGVQDSSLHFASKQSFEVHLCSPTPFQRSTRGEGCRCDQRVSSIDTVSDAPVQARSPRVEAGDARPLSLTVLSLVTHPAGQCMPLHPLLRRVPVVPAPWGLPMSRGARAGAQGLQGEAQWDYGSRRGSSPPSLRAGRRERPSPASARLRPQQAPGDPGLPFTETRGKSTKSWLGLILLFAALLGFYSQDENGVALQRTLLEKEPRAGLGVHGSSPPERGSPQAGLSPSAVASLRADWAPGAQTRPAVVSEVSSPSFPPPVASPGHTAELSRHGELSSVGAVTGWPSGPRPGRRAVLLPVPSALSALFSSLSEGDGRLDTCRIPEVPRLLYPKAQLLKPSRVDVLVMTPWFAPIIWDGTFDSAILDAQFRDTTIGLTVFAIKKYVVFLRLFLETAEKYFMVGHKVTYYVFTDRPADVPQIALQAGRQVVVLHVGSYRRWQDISMHRMEMISNFSRQRFLREVDYLVCLDVDMKFSDHVGVEILAPLFGTLHPGFYAADRQSFTYERRPLSRAYIPRDEGDFYYAEAFSGGRSLSKVLSPEYLWDERMLQRPPFLRKLRYTAVPKNHAEIRNR</sequence>
<evidence type="ECO:0000313" key="2">
    <source>
        <dbReference type="Proteomes" id="UP001162501"/>
    </source>
</evidence>